<comment type="caution">
    <text evidence="1">The sequence shown here is derived from an EMBL/GenBank/DDBJ whole genome shotgun (WGS) entry which is preliminary data.</text>
</comment>
<accession>A0AAW2H0Z8</accession>
<evidence type="ECO:0000313" key="1">
    <source>
        <dbReference type="EMBL" id="KAL0133217.1"/>
    </source>
</evidence>
<dbReference type="AlphaFoldDB" id="A0AAW2H0Z8"/>
<dbReference type="EMBL" id="JADYXP020000001">
    <property type="protein sequence ID" value="KAL0133217.1"/>
    <property type="molecule type" value="Genomic_DNA"/>
</dbReference>
<dbReference type="Proteomes" id="UP001430953">
    <property type="component" value="Unassembled WGS sequence"/>
</dbReference>
<gene>
    <name evidence="1" type="ORF">PUN28_000764</name>
</gene>
<reference evidence="1 2" key="1">
    <citation type="submission" date="2023-03" db="EMBL/GenBank/DDBJ databases">
        <title>High recombination rates correlate with genetic variation in Cardiocondyla obscurior ants.</title>
        <authorList>
            <person name="Errbii M."/>
        </authorList>
    </citation>
    <scope>NUCLEOTIDE SEQUENCE [LARGE SCALE GENOMIC DNA]</scope>
    <source>
        <strain evidence="1">Alpha-2009</strain>
        <tissue evidence="1">Whole body</tissue>
    </source>
</reference>
<sequence>MTLNISVCVQKVREKKGWTGEEKTKKKKKVKASPATKCHGSFLSRVTMEARKRVLKKRRSLPSYSPSRHLTRFFKSQLVVLIERCISYRETRPARAQLEKKEKKKKKNERTKRGVSISTQFTNERHLDNIVRMVKSWKYTTRMANCSEHACFKLITDHSNRSNFRYDEQLKDKIAGKADSDNVANASLLIRKLIPNTIVANDSIVGDSNIVGSGAVAQAAPCRYATLHLVAGITVASGCWGVAASRIVI</sequence>
<keyword evidence="2" id="KW-1185">Reference proteome</keyword>
<proteinExistence type="predicted"/>
<name>A0AAW2H0Z8_9HYME</name>
<organism evidence="1 2">
    <name type="scientific">Cardiocondyla obscurior</name>
    <dbReference type="NCBI Taxonomy" id="286306"/>
    <lineage>
        <taxon>Eukaryota</taxon>
        <taxon>Metazoa</taxon>
        <taxon>Ecdysozoa</taxon>
        <taxon>Arthropoda</taxon>
        <taxon>Hexapoda</taxon>
        <taxon>Insecta</taxon>
        <taxon>Pterygota</taxon>
        <taxon>Neoptera</taxon>
        <taxon>Endopterygota</taxon>
        <taxon>Hymenoptera</taxon>
        <taxon>Apocrita</taxon>
        <taxon>Aculeata</taxon>
        <taxon>Formicoidea</taxon>
        <taxon>Formicidae</taxon>
        <taxon>Myrmicinae</taxon>
        <taxon>Cardiocondyla</taxon>
    </lineage>
</organism>
<protein>
    <submittedName>
        <fullName evidence="1">Uncharacterized protein</fullName>
    </submittedName>
</protein>
<evidence type="ECO:0000313" key="2">
    <source>
        <dbReference type="Proteomes" id="UP001430953"/>
    </source>
</evidence>